<evidence type="ECO:0000259" key="5">
    <source>
        <dbReference type="PROSITE" id="PS50072"/>
    </source>
</evidence>
<accession>A0ABP3TD26</accession>
<evidence type="ECO:0000313" key="7">
    <source>
        <dbReference type="Proteomes" id="UP001499915"/>
    </source>
</evidence>
<evidence type="ECO:0000256" key="1">
    <source>
        <dbReference type="ARBA" id="ARBA00007365"/>
    </source>
</evidence>
<evidence type="ECO:0000313" key="6">
    <source>
        <dbReference type="EMBL" id="GAA0683140.1"/>
    </source>
</evidence>
<dbReference type="SUPFAM" id="SSF50891">
    <property type="entry name" value="Cyclophilin-like"/>
    <property type="match status" value="1"/>
</dbReference>
<evidence type="ECO:0000256" key="3">
    <source>
        <dbReference type="ARBA" id="ARBA00023235"/>
    </source>
</evidence>
<protein>
    <recommendedName>
        <fullName evidence="4">Peptidyl-prolyl cis-trans isomerase</fullName>
        <shortName evidence="4">PPIase</shortName>
        <ecNumber evidence="4">5.2.1.8</ecNumber>
    </recommendedName>
</protein>
<dbReference type="InterPro" id="IPR002130">
    <property type="entry name" value="Cyclophilin-type_PPIase_dom"/>
</dbReference>
<dbReference type="PROSITE" id="PS50072">
    <property type="entry name" value="CSA_PPIASE_2"/>
    <property type="match status" value="1"/>
</dbReference>
<evidence type="ECO:0000256" key="4">
    <source>
        <dbReference type="RuleBase" id="RU363019"/>
    </source>
</evidence>
<comment type="similarity">
    <text evidence="1 4">Belongs to the cyclophilin-type PPIase family.</text>
</comment>
<dbReference type="Pfam" id="PF00160">
    <property type="entry name" value="Pro_isomerase"/>
    <property type="match status" value="1"/>
</dbReference>
<dbReference type="PANTHER" id="PTHR43246">
    <property type="entry name" value="PEPTIDYL-PROLYL CIS-TRANS ISOMERASE CYP38, CHLOROPLASTIC"/>
    <property type="match status" value="1"/>
</dbReference>
<comment type="catalytic activity">
    <reaction evidence="4">
        <text>[protein]-peptidylproline (omega=180) = [protein]-peptidylproline (omega=0)</text>
        <dbReference type="Rhea" id="RHEA:16237"/>
        <dbReference type="Rhea" id="RHEA-COMP:10747"/>
        <dbReference type="Rhea" id="RHEA-COMP:10748"/>
        <dbReference type="ChEBI" id="CHEBI:83833"/>
        <dbReference type="ChEBI" id="CHEBI:83834"/>
        <dbReference type="EC" id="5.2.1.8"/>
    </reaction>
</comment>
<name>A0ABP3TD26_9GAMM</name>
<comment type="function">
    <text evidence="4">PPIases accelerate the folding of proteins. It catalyzes the cis-trans isomerization of proline imidic peptide bonds in oligopeptides.</text>
</comment>
<dbReference type="InterPro" id="IPR044665">
    <property type="entry name" value="E_coli_cyclophilin_A-like"/>
</dbReference>
<dbReference type="GO" id="GO:0016853">
    <property type="term" value="F:isomerase activity"/>
    <property type="evidence" value="ECO:0007669"/>
    <property type="project" value="UniProtKB-KW"/>
</dbReference>
<feature type="chain" id="PRO_5045007034" description="Peptidyl-prolyl cis-trans isomerase" evidence="4">
    <location>
        <begin position="19"/>
        <end position="184"/>
    </location>
</feature>
<dbReference type="Gene3D" id="2.40.100.10">
    <property type="entry name" value="Cyclophilin-like"/>
    <property type="match status" value="1"/>
</dbReference>
<feature type="signal peptide" evidence="4">
    <location>
        <begin position="1"/>
        <end position="18"/>
    </location>
</feature>
<keyword evidence="7" id="KW-1185">Reference proteome</keyword>
<dbReference type="RefSeq" id="WP_343801876.1">
    <property type="nucleotide sequence ID" value="NZ_BAAAET010000001.1"/>
</dbReference>
<proteinExistence type="inferred from homology"/>
<keyword evidence="3 4" id="KW-0413">Isomerase</keyword>
<dbReference type="PRINTS" id="PR00153">
    <property type="entry name" value="CSAPPISMRASE"/>
</dbReference>
<organism evidence="6 7">
    <name type="scientific">Marinobacterium maritimum</name>
    <dbReference type="NCBI Taxonomy" id="500162"/>
    <lineage>
        <taxon>Bacteria</taxon>
        <taxon>Pseudomonadati</taxon>
        <taxon>Pseudomonadota</taxon>
        <taxon>Gammaproteobacteria</taxon>
        <taxon>Oceanospirillales</taxon>
        <taxon>Oceanospirillaceae</taxon>
        <taxon>Marinobacterium</taxon>
    </lineage>
</organism>
<keyword evidence="4" id="KW-0732">Signal</keyword>
<dbReference type="Proteomes" id="UP001499915">
    <property type="component" value="Unassembled WGS sequence"/>
</dbReference>
<evidence type="ECO:0000256" key="2">
    <source>
        <dbReference type="ARBA" id="ARBA00023110"/>
    </source>
</evidence>
<dbReference type="InterPro" id="IPR029000">
    <property type="entry name" value="Cyclophilin-like_dom_sf"/>
</dbReference>
<dbReference type="InterPro" id="IPR020892">
    <property type="entry name" value="Cyclophilin-type_PPIase_CS"/>
</dbReference>
<dbReference type="EC" id="5.2.1.8" evidence="4"/>
<sequence length="184" mass="19825">MLKPFAIALALTPPLALAEPVQVNLSTSAGEIQLELDTDKAPVTVANFISYVQKGHYNGLIFHRVIPGFMIQGGGFTPEMQQLDTDAPIKHESDNGLSNLRGTIAMARTQNPNSATSQFFINTVDNRRLDGMPGRPGYTVFGKVTSGMDVVDTISKVPTDSHGRHRDVPVTAVVINKASIVNPE</sequence>
<keyword evidence="2 4" id="KW-0697">Rotamase</keyword>
<comment type="caution">
    <text evidence="6">The sequence shown here is derived from an EMBL/GenBank/DDBJ whole genome shotgun (WGS) entry which is preliminary data.</text>
</comment>
<reference evidence="7" key="1">
    <citation type="journal article" date="2019" name="Int. J. Syst. Evol. Microbiol.">
        <title>The Global Catalogue of Microorganisms (GCM) 10K type strain sequencing project: providing services to taxonomists for standard genome sequencing and annotation.</title>
        <authorList>
            <consortium name="The Broad Institute Genomics Platform"/>
            <consortium name="The Broad Institute Genome Sequencing Center for Infectious Disease"/>
            <person name="Wu L."/>
            <person name="Ma J."/>
        </authorList>
    </citation>
    <scope>NUCLEOTIDE SEQUENCE [LARGE SCALE GENOMIC DNA]</scope>
    <source>
        <strain evidence="7">JCM 15134</strain>
    </source>
</reference>
<gene>
    <name evidence="6" type="primary">ppiA</name>
    <name evidence="6" type="ORF">GCM10009104_05250</name>
</gene>
<dbReference type="CDD" id="cd01920">
    <property type="entry name" value="cyclophilin_EcCYP_like"/>
    <property type="match status" value="1"/>
</dbReference>
<dbReference type="PROSITE" id="PS00170">
    <property type="entry name" value="CSA_PPIASE_1"/>
    <property type="match status" value="1"/>
</dbReference>
<feature type="domain" description="PPIase cyclophilin-type" evidence="5">
    <location>
        <begin position="26"/>
        <end position="180"/>
    </location>
</feature>
<dbReference type="EMBL" id="BAAAET010000001">
    <property type="protein sequence ID" value="GAA0683140.1"/>
    <property type="molecule type" value="Genomic_DNA"/>
</dbReference>